<dbReference type="PANTHER" id="PTHR42776:SF27">
    <property type="entry name" value="DIPEPTIDYL PEPTIDASE FAMILY MEMBER 6"/>
    <property type="match status" value="1"/>
</dbReference>
<dbReference type="Pfam" id="PF00326">
    <property type="entry name" value="Peptidase_S9"/>
    <property type="match status" value="1"/>
</dbReference>
<dbReference type="RefSeq" id="WP_284245314.1">
    <property type="nucleotide sequence ID" value="NZ_BSST01000001.1"/>
</dbReference>
<gene>
    <name evidence="4" type="ORF">tinsulaeT_27420</name>
</gene>
<dbReference type="PANTHER" id="PTHR42776">
    <property type="entry name" value="SERINE PEPTIDASE S9 FAMILY MEMBER"/>
    <property type="match status" value="1"/>
</dbReference>
<dbReference type="Gene3D" id="3.40.50.1820">
    <property type="entry name" value="alpha/beta hydrolase"/>
    <property type="match status" value="1"/>
</dbReference>
<evidence type="ECO:0000259" key="3">
    <source>
        <dbReference type="Pfam" id="PF00326"/>
    </source>
</evidence>
<protein>
    <submittedName>
        <fullName evidence="4">Peptidase S9</fullName>
    </submittedName>
</protein>
<keyword evidence="1" id="KW-0378">Hydrolase</keyword>
<dbReference type="InterPro" id="IPR011042">
    <property type="entry name" value="6-blade_b-propeller_TolB-like"/>
</dbReference>
<evidence type="ECO:0000256" key="1">
    <source>
        <dbReference type="ARBA" id="ARBA00022801"/>
    </source>
</evidence>
<dbReference type="Proteomes" id="UP001157186">
    <property type="component" value="Unassembled WGS sequence"/>
</dbReference>
<feature type="signal peptide" evidence="2">
    <location>
        <begin position="1"/>
        <end position="20"/>
    </location>
</feature>
<evidence type="ECO:0000313" key="5">
    <source>
        <dbReference type="Proteomes" id="UP001157186"/>
    </source>
</evidence>
<evidence type="ECO:0000313" key="4">
    <source>
        <dbReference type="EMBL" id="GLX79402.1"/>
    </source>
</evidence>
<keyword evidence="2" id="KW-0732">Signal</keyword>
<proteinExistence type="predicted"/>
<sequence>MLRSVILILSLFIAASQAMAKSQQIPLEYFNHLPAVEQPSISPDGKHIAVILNQAEFTQVAIVDYDNHSNVQVILQLGADKYRIDELDWANDERILVTVSQPYKIENYRLRTTHLYSASIDGKDVFELRQRASKGQSKLDFYFASPELLSLLQDDSEHVLVTINDRRDNNYSSVFKVNVTNGEFEKYLPNGNRIVNWGVTPKGGVLLAIGVDKDPDTDISYIYTRKDSTADWQLVKTRESYKTETFSPQLYDPVTNTIIVLSDHIEDESKPRKTALWKYDIKQNKFVELLGEAPDGYDVTGTITRLEGNERNIIGFTYNDGFVQRKYFNNTSDLLSQQIAQLFSKKGLTATLWDWDRAKNHYIVATVSDTKPVKFYLFDKQNKKLNPWYGQYPRLNKVQLTRVQPFYFEARDGMKLNGYLTLPENVKNPPVVLFPHGGPFARDSQYFNPFVQMFASRGYAVLQVNFRGSTGFGNDYETAGYLQWGKKMQTDLIDALDWVAEKKLANTESACIVGASYGGYAALVAGYQTPKRFKCIASIAGIADLTSQIDQWKRLGYRNYVTNAVSTDIKEQKQLSPVEHADKFKAPVLLIHGKADTRVSFYQSEAMFDALEKADKEVTFELFDFGTHHLNDSENLRRTMILLDAFLADNLG</sequence>
<reference evidence="4 5" key="1">
    <citation type="submission" date="2023-03" db="EMBL/GenBank/DDBJ databases">
        <title>Draft genome sequence of Thalassotalea insulae KCTC 62186T.</title>
        <authorList>
            <person name="Sawabe T."/>
        </authorList>
    </citation>
    <scope>NUCLEOTIDE SEQUENCE [LARGE SCALE GENOMIC DNA]</scope>
    <source>
        <strain evidence="4 5">KCTC 62186</strain>
    </source>
</reference>
<dbReference type="SUPFAM" id="SSF53474">
    <property type="entry name" value="alpha/beta-Hydrolases"/>
    <property type="match status" value="1"/>
</dbReference>
<dbReference type="SUPFAM" id="SSF82171">
    <property type="entry name" value="DPP6 N-terminal domain-like"/>
    <property type="match status" value="1"/>
</dbReference>
<evidence type="ECO:0000256" key="2">
    <source>
        <dbReference type="SAM" id="SignalP"/>
    </source>
</evidence>
<dbReference type="InterPro" id="IPR029058">
    <property type="entry name" value="AB_hydrolase_fold"/>
</dbReference>
<feature type="chain" id="PRO_5046811447" evidence="2">
    <location>
        <begin position="21"/>
        <end position="652"/>
    </location>
</feature>
<organism evidence="4 5">
    <name type="scientific">Thalassotalea insulae</name>
    <dbReference type="NCBI Taxonomy" id="2056778"/>
    <lineage>
        <taxon>Bacteria</taxon>
        <taxon>Pseudomonadati</taxon>
        <taxon>Pseudomonadota</taxon>
        <taxon>Gammaproteobacteria</taxon>
        <taxon>Alteromonadales</taxon>
        <taxon>Colwelliaceae</taxon>
        <taxon>Thalassotalea</taxon>
    </lineage>
</organism>
<comment type="caution">
    <text evidence="4">The sequence shown here is derived from an EMBL/GenBank/DDBJ whole genome shotgun (WGS) entry which is preliminary data.</text>
</comment>
<accession>A0ABQ6GVL7</accession>
<dbReference type="EMBL" id="BSST01000001">
    <property type="protein sequence ID" value="GLX79402.1"/>
    <property type="molecule type" value="Genomic_DNA"/>
</dbReference>
<name>A0ABQ6GVL7_9GAMM</name>
<keyword evidence="5" id="KW-1185">Reference proteome</keyword>
<dbReference type="InterPro" id="IPR001375">
    <property type="entry name" value="Peptidase_S9_cat"/>
</dbReference>
<dbReference type="Gene3D" id="2.120.10.30">
    <property type="entry name" value="TolB, C-terminal domain"/>
    <property type="match status" value="1"/>
</dbReference>
<feature type="domain" description="Peptidase S9 prolyl oligopeptidase catalytic" evidence="3">
    <location>
        <begin position="451"/>
        <end position="651"/>
    </location>
</feature>